<name>A0A917AU58_9BACI</name>
<dbReference type="GO" id="GO:0008932">
    <property type="term" value="F:lytic endotransglycosylase activity"/>
    <property type="evidence" value="ECO:0007669"/>
    <property type="project" value="UniProtKB-UniRule"/>
</dbReference>
<dbReference type="GO" id="GO:0005886">
    <property type="term" value="C:plasma membrane"/>
    <property type="evidence" value="ECO:0007669"/>
    <property type="project" value="UniProtKB-SubCell"/>
</dbReference>
<evidence type="ECO:0000256" key="7">
    <source>
        <dbReference type="HAMAP-Rule" id="MF_02065"/>
    </source>
</evidence>
<keyword evidence="1 7" id="KW-1003">Cell membrane</keyword>
<sequence>MKQKNVGVDRQKEAKTVRKIVFMITSVIIGLLLVVGISAFLYINNSLKPVNADATEMIDFKVKSGEGTTTIGEKLEKEGFIHSAKIFKYYVKLKNSADFKAGTVELSKSMTLEEIVGELNGTNVKQTANFELTIPEGQQLEQIAQLIAEKFGLKEKEILAKLDDKEYVKQLQKEFPTILTDKILDKNIKHPLEGYLFPAKYEYIEEKPTLDQIIKPMLKKTEEVLAKYEEQMKAKNMDVHTLVTMSSLIEEEATQQADRKQIASVFYNRLEKGMKLQTDPTVLYALGEHKSRVLYEHLEVQSPYNTYYIKGLPVGPIANAGEESIKAALEPAETNYLYFLAAKKDGKVYFAETFEEHKELKRQHIDNVQ</sequence>
<dbReference type="Proteomes" id="UP000605259">
    <property type="component" value="Unassembled WGS sequence"/>
</dbReference>
<dbReference type="AlphaFoldDB" id="A0A917AU58"/>
<comment type="function">
    <text evidence="7">Functions as a peptidoglycan terminase that cleaves nascent peptidoglycan strands endolytically to terminate their elongation.</text>
</comment>
<dbReference type="GO" id="GO:0009252">
    <property type="term" value="P:peptidoglycan biosynthetic process"/>
    <property type="evidence" value="ECO:0007669"/>
    <property type="project" value="UniProtKB-UniRule"/>
</dbReference>
<comment type="catalytic activity">
    <reaction evidence="7">
        <text>a peptidoglycan chain = a peptidoglycan chain with N-acetyl-1,6-anhydromuramyl-[peptide] at the reducing end + a peptidoglycan chain with N-acetylglucosamine at the non-reducing end.</text>
        <dbReference type="EC" id="4.2.2.29"/>
    </reaction>
</comment>
<comment type="caution">
    <text evidence="8">The sequence shown here is derived from an EMBL/GenBank/DDBJ whole genome shotgun (WGS) entry which is preliminary data.</text>
</comment>
<dbReference type="EMBL" id="BMFK01000002">
    <property type="protein sequence ID" value="GGE74942.1"/>
    <property type="molecule type" value="Genomic_DNA"/>
</dbReference>
<evidence type="ECO:0000256" key="1">
    <source>
        <dbReference type="ARBA" id="ARBA00022475"/>
    </source>
</evidence>
<comment type="similarity">
    <text evidence="7">Belongs to the transglycosylase MltG family.</text>
</comment>
<accession>A0A917AU58</accession>
<keyword evidence="9" id="KW-1185">Reference proteome</keyword>
<evidence type="ECO:0000256" key="5">
    <source>
        <dbReference type="ARBA" id="ARBA00023239"/>
    </source>
</evidence>
<reference evidence="8" key="2">
    <citation type="submission" date="2020-09" db="EMBL/GenBank/DDBJ databases">
        <authorList>
            <person name="Sun Q."/>
            <person name="Zhou Y."/>
        </authorList>
    </citation>
    <scope>NUCLEOTIDE SEQUENCE</scope>
    <source>
        <strain evidence="8">CGMCC 1.12698</strain>
    </source>
</reference>
<comment type="subcellular location">
    <subcellularLocation>
        <location evidence="7">Cell membrane</location>
        <topology evidence="7">Single-pass membrane protein</topology>
    </subcellularLocation>
</comment>
<reference evidence="8" key="1">
    <citation type="journal article" date="2014" name="Int. J. Syst. Evol. Microbiol.">
        <title>Complete genome sequence of Corynebacterium casei LMG S-19264T (=DSM 44701T), isolated from a smear-ripened cheese.</title>
        <authorList>
            <consortium name="US DOE Joint Genome Institute (JGI-PGF)"/>
            <person name="Walter F."/>
            <person name="Albersmeier A."/>
            <person name="Kalinowski J."/>
            <person name="Ruckert C."/>
        </authorList>
    </citation>
    <scope>NUCLEOTIDE SEQUENCE</scope>
    <source>
        <strain evidence="8">CGMCC 1.12698</strain>
    </source>
</reference>
<dbReference type="EC" id="4.2.2.29" evidence="7"/>
<organism evidence="8 9">
    <name type="scientific">Priestia taiwanensis</name>
    <dbReference type="NCBI Taxonomy" id="1347902"/>
    <lineage>
        <taxon>Bacteria</taxon>
        <taxon>Bacillati</taxon>
        <taxon>Bacillota</taxon>
        <taxon>Bacilli</taxon>
        <taxon>Bacillales</taxon>
        <taxon>Bacillaceae</taxon>
        <taxon>Priestia</taxon>
    </lineage>
</organism>
<keyword evidence="5 7" id="KW-0456">Lyase</keyword>
<dbReference type="CDD" id="cd08010">
    <property type="entry name" value="MltG_like"/>
    <property type="match status" value="1"/>
</dbReference>
<keyword evidence="2 7" id="KW-0812">Transmembrane</keyword>
<feature type="site" description="Important for catalytic activity" evidence="7">
    <location>
        <position position="252"/>
    </location>
</feature>
<evidence type="ECO:0000256" key="2">
    <source>
        <dbReference type="ARBA" id="ARBA00022692"/>
    </source>
</evidence>
<gene>
    <name evidence="7" type="primary">mltG</name>
    <name evidence="8" type="ORF">GCM10007140_26000</name>
</gene>
<dbReference type="Pfam" id="PF02618">
    <property type="entry name" value="YceG"/>
    <property type="match status" value="1"/>
</dbReference>
<proteinExistence type="inferred from homology"/>
<protein>
    <recommendedName>
        <fullName evidence="7">Endolytic murein transglycosylase</fullName>
        <ecNumber evidence="7">4.2.2.29</ecNumber>
    </recommendedName>
    <alternativeName>
        <fullName evidence="7">Peptidoglycan lytic transglycosylase</fullName>
    </alternativeName>
    <alternativeName>
        <fullName evidence="7">Peptidoglycan polymerization terminase</fullName>
    </alternativeName>
</protein>
<dbReference type="GO" id="GO:0071555">
    <property type="term" value="P:cell wall organization"/>
    <property type="evidence" value="ECO:0007669"/>
    <property type="project" value="UniProtKB-KW"/>
</dbReference>
<evidence type="ECO:0000313" key="9">
    <source>
        <dbReference type="Proteomes" id="UP000605259"/>
    </source>
</evidence>
<evidence type="ECO:0000313" key="8">
    <source>
        <dbReference type="EMBL" id="GGE74942.1"/>
    </source>
</evidence>
<dbReference type="NCBIfam" id="TIGR00247">
    <property type="entry name" value="endolytic transglycosylase MltG"/>
    <property type="match status" value="1"/>
</dbReference>
<dbReference type="PANTHER" id="PTHR30518">
    <property type="entry name" value="ENDOLYTIC MUREIN TRANSGLYCOSYLASE"/>
    <property type="match status" value="1"/>
</dbReference>
<dbReference type="RefSeq" id="WP_188388922.1">
    <property type="nucleotide sequence ID" value="NZ_BMFK01000002.1"/>
</dbReference>
<dbReference type="PANTHER" id="PTHR30518:SF2">
    <property type="entry name" value="ENDOLYTIC MUREIN TRANSGLYCOSYLASE"/>
    <property type="match status" value="1"/>
</dbReference>
<evidence type="ECO:0000256" key="6">
    <source>
        <dbReference type="ARBA" id="ARBA00023316"/>
    </source>
</evidence>
<evidence type="ECO:0000256" key="3">
    <source>
        <dbReference type="ARBA" id="ARBA00022989"/>
    </source>
</evidence>
<dbReference type="HAMAP" id="MF_02065">
    <property type="entry name" value="MltG"/>
    <property type="match status" value="1"/>
</dbReference>
<feature type="transmembrane region" description="Helical" evidence="7">
    <location>
        <begin position="20"/>
        <end position="43"/>
    </location>
</feature>
<keyword evidence="3 7" id="KW-1133">Transmembrane helix</keyword>
<keyword evidence="6 7" id="KW-0961">Cell wall biogenesis/degradation</keyword>
<dbReference type="Gene3D" id="3.30.1490.480">
    <property type="entry name" value="Endolytic murein transglycosylase"/>
    <property type="match status" value="1"/>
</dbReference>
<evidence type="ECO:0000256" key="4">
    <source>
        <dbReference type="ARBA" id="ARBA00023136"/>
    </source>
</evidence>
<keyword evidence="4 7" id="KW-0472">Membrane</keyword>
<dbReference type="InterPro" id="IPR003770">
    <property type="entry name" value="MLTG-like"/>
</dbReference>